<evidence type="ECO:0000313" key="1">
    <source>
        <dbReference type="EMBL" id="WVX67485.1"/>
    </source>
</evidence>
<dbReference type="RefSeq" id="WP_331256220.1">
    <property type="nucleotide sequence ID" value="NZ_CP133270.1"/>
</dbReference>
<protein>
    <submittedName>
        <fullName evidence="1">Uncharacterized protein</fullName>
    </submittedName>
</protein>
<gene>
    <name evidence="1" type="ORF">Bealeia1_01691</name>
</gene>
<accession>A0ABZ2C8I0</accession>
<name>A0ABZ2C8I0_9PROT</name>
<proteinExistence type="predicted"/>
<keyword evidence="2" id="KW-1185">Reference proteome</keyword>
<dbReference type="Proteomes" id="UP001330434">
    <property type="component" value="Chromosome"/>
</dbReference>
<dbReference type="EMBL" id="CP133270">
    <property type="protein sequence ID" value="WVX67485.1"/>
    <property type="molecule type" value="Genomic_DNA"/>
</dbReference>
<evidence type="ECO:0000313" key="2">
    <source>
        <dbReference type="Proteomes" id="UP001330434"/>
    </source>
</evidence>
<reference evidence="1 2" key="1">
    <citation type="journal article" date="2024" name="Environ. Microbiol.">
        <title>Novel evolutionary insights on the interactions of the Holosporales (Alphaproteobacteria) with eukaryotic hosts from comparative genomics.</title>
        <authorList>
            <person name="Giovannini M."/>
            <person name="Petroni G."/>
            <person name="Castelli M."/>
        </authorList>
    </citation>
    <scope>NUCLEOTIDE SEQUENCE [LARGE SCALE GENOMIC DNA]</scope>
    <source>
        <strain evidence="1 2">US_Bl 15I1</strain>
    </source>
</reference>
<organism evidence="1 2">
    <name type="scientific">Candidatus Bealeia paramacronuclearis</name>
    <dbReference type="NCBI Taxonomy" id="1921001"/>
    <lineage>
        <taxon>Bacteria</taxon>
        <taxon>Pseudomonadati</taxon>
        <taxon>Pseudomonadota</taxon>
        <taxon>Alphaproteobacteria</taxon>
        <taxon>Holosporales</taxon>
        <taxon>Holosporaceae</taxon>
        <taxon>Candidatus Bealeia</taxon>
    </lineage>
</organism>
<sequence>MSGVLADLYEESKKIVEGVVVTGVLALFVRCKSDKLDSNY</sequence>